<gene>
    <name evidence="2" type="ORF">KLO01_27620</name>
</gene>
<evidence type="ECO:0000313" key="2">
    <source>
        <dbReference type="EMBL" id="GEQ14715.1"/>
    </source>
</evidence>
<keyword evidence="3" id="KW-1185">Reference proteome</keyword>
<keyword evidence="1" id="KW-0472">Membrane</keyword>
<accession>A0A512T3A7</accession>
<organism evidence="2 3">
    <name type="scientific">Knoellia locipacati</name>
    <dbReference type="NCBI Taxonomy" id="882824"/>
    <lineage>
        <taxon>Bacteria</taxon>
        <taxon>Bacillati</taxon>
        <taxon>Actinomycetota</taxon>
        <taxon>Actinomycetes</taxon>
        <taxon>Micrococcales</taxon>
        <taxon>Intrasporangiaceae</taxon>
        <taxon>Knoellia</taxon>
    </lineage>
</organism>
<evidence type="ECO:0000256" key="1">
    <source>
        <dbReference type="SAM" id="Phobius"/>
    </source>
</evidence>
<feature type="transmembrane region" description="Helical" evidence="1">
    <location>
        <begin position="73"/>
        <end position="92"/>
    </location>
</feature>
<protein>
    <submittedName>
        <fullName evidence="2">Uncharacterized protein</fullName>
    </submittedName>
</protein>
<evidence type="ECO:0000313" key="3">
    <source>
        <dbReference type="Proteomes" id="UP000321793"/>
    </source>
</evidence>
<keyword evidence="1" id="KW-0812">Transmembrane</keyword>
<feature type="transmembrane region" description="Helical" evidence="1">
    <location>
        <begin position="98"/>
        <end position="120"/>
    </location>
</feature>
<dbReference type="Proteomes" id="UP000321793">
    <property type="component" value="Unassembled WGS sequence"/>
</dbReference>
<proteinExistence type="predicted"/>
<keyword evidence="1" id="KW-1133">Transmembrane helix</keyword>
<dbReference type="EMBL" id="BKBA01000009">
    <property type="protein sequence ID" value="GEQ14715.1"/>
    <property type="molecule type" value="Genomic_DNA"/>
</dbReference>
<name>A0A512T3A7_9MICO</name>
<feature type="transmembrane region" description="Helical" evidence="1">
    <location>
        <begin position="21"/>
        <end position="41"/>
    </location>
</feature>
<dbReference type="AlphaFoldDB" id="A0A512T3A7"/>
<reference evidence="2 3" key="1">
    <citation type="submission" date="2019-07" db="EMBL/GenBank/DDBJ databases">
        <title>Whole genome shotgun sequence of Knoellia locipacati NBRC 109775.</title>
        <authorList>
            <person name="Hosoyama A."/>
            <person name="Uohara A."/>
            <person name="Ohji S."/>
            <person name="Ichikawa N."/>
        </authorList>
    </citation>
    <scope>NUCLEOTIDE SEQUENCE [LARGE SCALE GENOMIC DNA]</scope>
    <source>
        <strain evidence="2 3">NBRC 109775</strain>
    </source>
</reference>
<feature type="transmembrane region" description="Helical" evidence="1">
    <location>
        <begin position="47"/>
        <end position="64"/>
    </location>
</feature>
<sequence length="138" mass="15037">MRYLSGRVIATLTGMSTSTSIRTWLLLAVVAVMVQEALTVYSAEQGFQHAFWGGISLFLLYRVYRGGDVARRIFLVVSVIGTGVLLGAPWRSGGAVDVARVALLFVSYLVQSGVMLVPAVRHWTRQQRQAMPSPVPVG</sequence>
<comment type="caution">
    <text evidence="2">The sequence shown here is derived from an EMBL/GenBank/DDBJ whole genome shotgun (WGS) entry which is preliminary data.</text>
</comment>